<evidence type="ECO:0000256" key="5">
    <source>
        <dbReference type="ARBA" id="ARBA00023088"/>
    </source>
</evidence>
<dbReference type="PANTHER" id="PTHR11575:SF24">
    <property type="entry name" value="5'-NUCLEOTIDASE"/>
    <property type="match status" value="1"/>
</dbReference>
<proteinExistence type="predicted"/>
<evidence type="ECO:0000256" key="6">
    <source>
        <dbReference type="SAM" id="MobiDB-lite"/>
    </source>
</evidence>
<dbReference type="InterPro" id="IPR006179">
    <property type="entry name" value="5_nucleotidase/apyrase"/>
</dbReference>
<evidence type="ECO:0000256" key="8">
    <source>
        <dbReference type="SAM" id="SignalP"/>
    </source>
</evidence>
<feature type="signal peptide" evidence="8">
    <location>
        <begin position="1"/>
        <end position="28"/>
    </location>
</feature>
<sequence>MKNRIFRNTIVKTMLALLLIFSVLPAHTLAEVESQTDEPLETNELAERDGEAVGDEDESIESVNKEEDSTEEDDSETEQKEQLEDVSKTKEVEKTTSEHETDQGNDQVHEQEAQKEEDDDAGEEATTEDESLNVTIMHMNDTHAHLDPMPNMLSAIKEVRANKDNTLLLHGGDVFSGTLYFNTFKGQADLALMNLMGFDAMVYGNHEFDLGSGEGGHKSLAEFVKGANFPLLGTNVDFSADPYMAGLVYSNKLVENASGGKSYHSIVKEVDGEKIGIFGLTTEDTAAISSPVGVKFLDYYTTAVDAVKTFEDAGIDKIIAVTHLGYDSNPAVGNDLALAQIDGIDVIVGGHTHTALQNPVVIKKDRQGQEKDPTVIVQAGQYAGNLGTLDVTFDEEGVVSDYSGELLSVSNYPADPNASKILKTYSDEIENIKNEPSGAVALKDLPNPRLGEDSNESVRANETELGNLITDAMLAKAKEKFPDTVIALQNGGGIRAPIAKGEITVGEIISVIPFGNDPVIVTVTGDELKEILEHSVRLAPKENGGFLHVSGMKFTYDSSKEPGDRVLDMEVKQGDKFVAIESDTEYLITTNQFTAQGGDGFETFQKAYQEGRVTNIGEIDWEQLRDYMVNEKYLNGEVDPVREGRITDVESFGSNVTIMHMNDTHAHLDTMPQMFTAIKEVREDHADSLLLHGGDVFSGTLYFNEFKGKADVTLMNLMDFDAMVFGNHEFDLGSNEGGHKSLSEFVKSANFPLLGSNVDFTADPYMTELVHPEKLVEDASGGKSYHSIVKEVDDEKIGIFGLTTEDTAAISSPVGVEFLNYYTTAVDAVKMFEDAGINRIIALTHLGYDSNPAVGNDLTLAQIDGIDVIVGGHTHTKLSKPVVITENSKGQDKDPTVIVQAGQYTENLGKLDVWFDDEGIITHHEGELIDVTKKEADPEASEVLAPFSDEIDSIKNEKSGAVALKDLLNPRLGEDSDDSVRANETELGNLVTDAMLAKAQEKFPETVIALQNGGGIRAPIMEGPITVGEIIAVLPFGNDPVVANVTGTELKEILEHSVRLAPGENGGFLHVSGMRFIYDSSKEEGNRVLKMEVKQDDKYVEIKQDEEYLITTNQFTAQGGDGFETFAKIYEEGRVKNIGEIDWEQLKDYMVEEKYLDGKVDPVREGRILDAARDEIPGEEPKDPDPKPGEDPDPKPGEDPDPKPGEDPDPKPGDNTDKPGDDTGKQDEDKNGTKVTIDEHDGKGGSKLPSTATTIYTTLLVGGLLLLIGVAIFIYRRYKLN</sequence>
<feature type="region of interest" description="Disordered" evidence="6">
    <location>
        <begin position="1169"/>
        <end position="1250"/>
    </location>
</feature>
<dbReference type="Proteomes" id="UP000247978">
    <property type="component" value="Unassembled WGS sequence"/>
</dbReference>
<dbReference type="PRINTS" id="PR01607">
    <property type="entry name" value="APYRASEFAMLY"/>
</dbReference>
<dbReference type="GO" id="GO:0008768">
    <property type="term" value="F:UDP-sugar diphosphatase activity"/>
    <property type="evidence" value="ECO:0007669"/>
    <property type="project" value="TreeGrafter"/>
</dbReference>
<dbReference type="GO" id="GO:0008253">
    <property type="term" value="F:5'-nucleotidase activity"/>
    <property type="evidence" value="ECO:0007669"/>
    <property type="project" value="TreeGrafter"/>
</dbReference>
<dbReference type="Gene3D" id="3.60.21.10">
    <property type="match status" value="2"/>
</dbReference>
<keyword evidence="11" id="KW-1185">Reference proteome</keyword>
<dbReference type="GO" id="GO:0009166">
    <property type="term" value="P:nucleotide catabolic process"/>
    <property type="evidence" value="ECO:0007669"/>
    <property type="project" value="InterPro"/>
</dbReference>
<dbReference type="EMBL" id="QJJQ01000024">
    <property type="protein sequence ID" value="PXW80925.1"/>
    <property type="molecule type" value="Genomic_DNA"/>
</dbReference>
<keyword evidence="5" id="KW-0572">Peptidoglycan-anchor</keyword>
<evidence type="ECO:0000313" key="10">
    <source>
        <dbReference type="EMBL" id="PXW80925.1"/>
    </source>
</evidence>
<reference evidence="10 11" key="1">
    <citation type="submission" date="2018-05" db="EMBL/GenBank/DDBJ databases">
        <title>Genomic Encyclopedia of Type Strains, Phase IV (KMG-IV): sequencing the most valuable type-strain genomes for metagenomic binning, comparative biology and taxonomic classification.</title>
        <authorList>
            <person name="Goeker M."/>
        </authorList>
    </citation>
    <scope>NUCLEOTIDE SEQUENCE [LARGE SCALE GENOMIC DNA]</scope>
    <source>
        <strain evidence="10 11">DSM 28556</strain>
    </source>
</reference>
<gene>
    <name evidence="10" type="ORF">DFR56_12433</name>
</gene>
<name>A0A2V3VLN4_9BACI</name>
<dbReference type="RefSeq" id="WP_244916609.1">
    <property type="nucleotide sequence ID" value="NZ_JBHUHB010000001.1"/>
</dbReference>
<dbReference type="InterPro" id="IPR019931">
    <property type="entry name" value="LPXTG_anchor"/>
</dbReference>
<evidence type="ECO:0000256" key="1">
    <source>
        <dbReference type="ARBA" id="ARBA00004168"/>
    </source>
</evidence>
<dbReference type="PROSITE" id="PS50847">
    <property type="entry name" value="GRAM_POS_ANCHORING"/>
    <property type="match status" value="1"/>
</dbReference>
<protein>
    <submittedName>
        <fullName evidence="10">2',3'-cyclic-nucleotide 2'-phosphodiesterase (5'-nucleotidase family)</fullName>
    </submittedName>
</protein>
<feature type="transmembrane region" description="Helical" evidence="7">
    <location>
        <begin position="1255"/>
        <end position="1275"/>
    </location>
</feature>
<dbReference type="InterPro" id="IPR029052">
    <property type="entry name" value="Metallo-depent_PP-like"/>
</dbReference>
<dbReference type="Pfam" id="PF02872">
    <property type="entry name" value="5_nucleotid_C"/>
    <property type="match status" value="2"/>
</dbReference>
<organism evidence="10 11">
    <name type="scientific">Pseudogracilibacillus auburnensis</name>
    <dbReference type="NCBI Taxonomy" id="1494959"/>
    <lineage>
        <taxon>Bacteria</taxon>
        <taxon>Bacillati</taxon>
        <taxon>Bacillota</taxon>
        <taxon>Bacilli</taxon>
        <taxon>Bacillales</taxon>
        <taxon>Bacillaceae</taxon>
        <taxon>Pseudogracilibacillus</taxon>
    </lineage>
</organism>
<accession>A0A2V3VLN4</accession>
<evidence type="ECO:0000256" key="4">
    <source>
        <dbReference type="ARBA" id="ARBA00022729"/>
    </source>
</evidence>
<dbReference type="SUPFAM" id="SSF55816">
    <property type="entry name" value="5'-nucleotidase (syn. UDP-sugar hydrolase), C-terminal domain"/>
    <property type="match status" value="2"/>
</dbReference>
<keyword evidence="4 8" id="KW-0732">Signal</keyword>
<feature type="chain" id="PRO_5039246163" evidence="8">
    <location>
        <begin position="29"/>
        <end position="1281"/>
    </location>
</feature>
<dbReference type="GO" id="GO:0030288">
    <property type="term" value="C:outer membrane-bounded periplasmic space"/>
    <property type="evidence" value="ECO:0007669"/>
    <property type="project" value="TreeGrafter"/>
</dbReference>
<keyword evidence="7" id="KW-1133">Transmembrane helix</keyword>
<comment type="caution">
    <text evidence="10">The sequence shown here is derived from an EMBL/GenBank/DDBJ whole genome shotgun (WGS) entry which is preliminary data.</text>
</comment>
<dbReference type="Pfam" id="PF00149">
    <property type="entry name" value="Metallophos"/>
    <property type="match status" value="2"/>
</dbReference>
<keyword evidence="7" id="KW-0812">Transmembrane</keyword>
<evidence type="ECO:0000259" key="9">
    <source>
        <dbReference type="PROSITE" id="PS50847"/>
    </source>
</evidence>
<dbReference type="SUPFAM" id="SSF56300">
    <property type="entry name" value="Metallo-dependent phosphatases"/>
    <property type="match status" value="2"/>
</dbReference>
<dbReference type="PANTHER" id="PTHR11575">
    <property type="entry name" value="5'-NUCLEOTIDASE-RELATED"/>
    <property type="match status" value="1"/>
</dbReference>
<keyword evidence="7" id="KW-0472">Membrane</keyword>
<dbReference type="InterPro" id="IPR036907">
    <property type="entry name" value="5'-Nucleotdase_C_sf"/>
</dbReference>
<feature type="compositionally biased region" description="Acidic residues" evidence="6">
    <location>
        <begin position="115"/>
        <end position="131"/>
    </location>
</feature>
<evidence type="ECO:0000256" key="3">
    <source>
        <dbReference type="ARBA" id="ARBA00022525"/>
    </source>
</evidence>
<dbReference type="InterPro" id="IPR004843">
    <property type="entry name" value="Calcineurin-like_PHP"/>
</dbReference>
<comment type="subcellular location">
    <subcellularLocation>
        <location evidence="1">Secreted</location>
        <location evidence="1">Cell wall</location>
        <topology evidence="1">Peptidoglycan-anchor</topology>
    </subcellularLocation>
</comment>
<feature type="domain" description="Gram-positive cocci surface proteins LPxTG" evidence="9">
    <location>
        <begin position="1248"/>
        <end position="1281"/>
    </location>
</feature>
<keyword evidence="2" id="KW-0134">Cell wall</keyword>
<dbReference type="Gene3D" id="3.90.780.10">
    <property type="entry name" value="5'-Nucleotidase, C-terminal domain"/>
    <property type="match status" value="2"/>
</dbReference>
<feature type="compositionally biased region" description="Basic and acidic residues" evidence="6">
    <location>
        <begin position="77"/>
        <end position="114"/>
    </location>
</feature>
<evidence type="ECO:0000256" key="2">
    <source>
        <dbReference type="ARBA" id="ARBA00022512"/>
    </source>
</evidence>
<evidence type="ECO:0000256" key="7">
    <source>
        <dbReference type="SAM" id="Phobius"/>
    </source>
</evidence>
<feature type="region of interest" description="Disordered" evidence="6">
    <location>
        <begin position="33"/>
        <end position="131"/>
    </location>
</feature>
<evidence type="ECO:0000313" key="11">
    <source>
        <dbReference type="Proteomes" id="UP000247978"/>
    </source>
</evidence>
<feature type="compositionally biased region" description="Basic and acidic residues" evidence="6">
    <location>
        <begin position="1169"/>
        <end position="1244"/>
    </location>
</feature>
<dbReference type="InterPro" id="IPR008334">
    <property type="entry name" value="5'-Nucleotdase_C"/>
</dbReference>
<keyword evidence="3" id="KW-0964">Secreted</keyword>